<accession>A0A0W0HCQ6</accession>
<evidence type="ECO:0000256" key="3">
    <source>
        <dbReference type="ARBA" id="ARBA00023163"/>
    </source>
</evidence>
<dbReference type="InterPro" id="IPR011711">
    <property type="entry name" value="GntR_C"/>
</dbReference>
<evidence type="ECO:0000313" key="5">
    <source>
        <dbReference type="EMBL" id="KTB58599.1"/>
    </source>
</evidence>
<dbReference type="Proteomes" id="UP000054197">
    <property type="component" value="Unassembled WGS sequence"/>
</dbReference>
<dbReference type="SUPFAM" id="SSF48008">
    <property type="entry name" value="GntR ligand-binding domain-like"/>
    <property type="match status" value="1"/>
</dbReference>
<dbReference type="PANTHER" id="PTHR43537">
    <property type="entry name" value="TRANSCRIPTIONAL REGULATOR, GNTR FAMILY"/>
    <property type="match status" value="1"/>
</dbReference>
<evidence type="ECO:0000259" key="4">
    <source>
        <dbReference type="PROSITE" id="PS50949"/>
    </source>
</evidence>
<feature type="domain" description="HTH gntR-type" evidence="4">
    <location>
        <begin position="4"/>
        <end position="71"/>
    </location>
</feature>
<dbReference type="Pfam" id="PF00392">
    <property type="entry name" value="GntR"/>
    <property type="match status" value="1"/>
</dbReference>
<keyword evidence="2" id="KW-0238">DNA-binding</keyword>
<gene>
    <name evidence="5" type="ORF">AO063_29295</name>
</gene>
<dbReference type="PROSITE" id="PS50949">
    <property type="entry name" value="HTH_GNTR"/>
    <property type="match status" value="1"/>
</dbReference>
<proteinExistence type="predicted"/>
<dbReference type="EMBL" id="LKEF01000050">
    <property type="protein sequence ID" value="KTB58599.1"/>
    <property type="molecule type" value="Genomic_DNA"/>
</dbReference>
<organism evidence="5 6">
    <name type="scientific">Pseudomonas fluorescens ICMP 11288</name>
    <dbReference type="NCBI Taxonomy" id="1198309"/>
    <lineage>
        <taxon>Bacteria</taxon>
        <taxon>Pseudomonadati</taxon>
        <taxon>Pseudomonadota</taxon>
        <taxon>Gammaproteobacteria</taxon>
        <taxon>Pseudomonadales</taxon>
        <taxon>Pseudomonadaceae</taxon>
        <taxon>Pseudomonas</taxon>
    </lineage>
</organism>
<dbReference type="InterPro" id="IPR000524">
    <property type="entry name" value="Tscrpt_reg_HTH_GntR"/>
</dbReference>
<sequence>MHTPNKKVAIYQEILQRLLTRRYRFGEKIFVKEIGESTGVSRQPIMTALNSLQERGFVQIIAQVGCQVVQPSPDEVADFYRMFANTEGLIASLAAERGTPMEVARLQELNEQIARINPAHSDASESYRNLNVDFHRLLHAMARSPIVSTRQMANFELSDFFIVQSCGFQAHLHDVTGEHDEIIAALSTRNHKHCKAAAMTHIESVSRHVIEAMQRLHSEEMAATV</sequence>
<reference evidence="5 6" key="1">
    <citation type="submission" date="2015-09" db="EMBL/GenBank/DDBJ databases">
        <title>Genome sequence of ICMP 11288.</title>
        <authorList>
            <person name="Visnovsky S."/>
            <person name="Lu A."/>
            <person name="Panda P."/>
            <person name="Pitman A."/>
        </authorList>
    </citation>
    <scope>NUCLEOTIDE SEQUENCE [LARGE SCALE GENOMIC DNA]</scope>
    <source>
        <strain evidence="5 6">ICMP 11288</strain>
    </source>
</reference>
<dbReference type="PANTHER" id="PTHR43537:SF5">
    <property type="entry name" value="UXU OPERON TRANSCRIPTIONAL REGULATOR"/>
    <property type="match status" value="1"/>
</dbReference>
<evidence type="ECO:0000256" key="1">
    <source>
        <dbReference type="ARBA" id="ARBA00023015"/>
    </source>
</evidence>
<dbReference type="Gene3D" id="1.10.10.10">
    <property type="entry name" value="Winged helix-like DNA-binding domain superfamily/Winged helix DNA-binding domain"/>
    <property type="match status" value="1"/>
</dbReference>
<dbReference type="SMART" id="SM00345">
    <property type="entry name" value="HTH_GNTR"/>
    <property type="match status" value="1"/>
</dbReference>
<dbReference type="Pfam" id="PF07729">
    <property type="entry name" value="FCD"/>
    <property type="match status" value="1"/>
</dbReference>
<comment type="caution">
    <text evidence="5">The sequence shown here is derived from an EMBL/GenBank/DDBJ whole genome shotgun (WGS) entry which is preliminary data.</text>
</comment>
<dbReference type="SMART" id="SM00895">
    <property type="entry name" value="FCD"/>
    <property type="match status" value="1"/>
</dbReference>
<dbReference type="Gene3D" id="1.20.120.530">
    <property type="entry name" value="GntR ligand-binding domain-like"/>
    <property type="match status" value="1"/>
</dbReference>
<dbReference type="InterPro" id="IPR008920">
    <property type="entry name" value="TF_FadR/GntR_C"/>
</dbReference>
<dbReference type="RefSeq" id="WP_017138674.1">
    <property type="nucleotide sequence ID" value="NZ_LKEF01000050.1"/>
</dbReference>
<name>A0A0W0HCQ6_PSEFL</name>
<keyword evidence="3" id="KW-0804">Transcription</keyword>
<evidence type="ECO:0000256" key="2">
    <source>
        <dbReference type="ARBA" id="ARBA00023125"/>
    </source>
</evidence>
<dbReference type="InterPro" id="IPR036388">
    <property type="entry name" value="WH-like_DNA-bd_sf"/>
</dbReference>
<dbReference type="GO" id="GO:0003700">
    <property type="term" value="F:DNA-binding transcription factor activity"/>
    <property type="evidence" value="ECO:0007669"/>
    <property type="project" value="InterPro"/>
</dbReference>
<dbReference type="AlphaFoldDB" id="A0A0W0HCQ6"/>
<protein>
    <submittedName>
        <fullName evidence="5">GntR family transcriptional regulator</fullName>
    </submittedName>
</protein>
<dbReference type="GO" id="GO:0003677">
    <property type="term" value="F:DNA binding"/>
    <property type="evidence" value="ECO:0007669"/>
    <property type="project" value="UniProtKB-KW"/>
</dbReference>
<dbReference type="InterPro" id="IPR036390">
    <property type="entry name" value="WH_DNA-bd_sf"/>
</dbReference>
<keyword evidence="1" id="KW-0805">Transcription regulation</keyword>
<dbReference type="SUPFAM" id="SSF46785">
    <property type="entry name" value="Winged helix' DNA-binding domain"/>
    <property type="match status" value="1"/>
</dbReference>
<evidence type="ECO:0000313" key="6">
    <source>
        <dbReference type="Proteomes" id="UP000054197"/>
    </source>
</evidence>